<dbReference type="InterPro" id="IPR007867">
    <property type="entry name" value="GMC_OxRtase_C"/>
</dbReference>
<dbReference type="InterPro" id="IPR036188">
    <property type="entry name" value="FAD/NAD-bd_sf"/>
</dbReference>
<dbReference type="GO" id="GO:0050660">
    <property type="term" value="F:flavin adenine dinucleotide binding"/>
    <property type="evidence" value="ECO:0007669"/>
    <property type="project" value="InterPro"/>
</dbReference>
<name>A0A8S9Y7U2_APOLU</name>
<evidence type="ECO:0000313" key="4">
    <source>
        <dbReference type="EMBL" id="KAF6217330.1"/>
    </source>
</evidence>
<gene>
    <name evidence="4" type="ORF">GE061_001684</name>
</gene>
<evidence type="ECO:0000313" key="5">
    <source>
        <dbReference type="Proteomes" id="UP000466442"/>
    </source>
</evidence>
<protein>
    <recommendedName>
        <fullName evidence="3">Glucose-methanol-choline oxidoreductase C-terminal domain-containing protein</fullName>
    </recommendedName>
</protein>
<organism evidence="4 5">
    <name type="scientific">Apolygus lucorum</name>
    <name type="common">Small green plant bug</name>
    <name type="synonym">Lygocoris lucorum</name>
    <dbReference type="NCBI Taxonomy" id="248454"/>
    <lineage>
        <taxon>Eukaryota</taxon>
        <taxon>Metazoa</taxon>
        <taxon>Ecdysozoa</taxon>
        <taxon>Arthropoda</taxon>
        <taxon>Hexapoda</taxon>
        <taxon>Insecta</taxon>
        <taxon>Pterygota</taxon>
        <taxon>Neoptera</taxon>
        <taxon>Paraneoptera</taxon>
        <taxon>Hemiptera</taxon>
        <taxon>Heteroptera</taxon>
        <taxon>Panheteroptera</taxon>
        <taxon>Cimicomorpha</taxon>
        <taxon>Miridae</taxon>
        <taxon>Mirini</taxon>
        <taxon>Apolygus</taxon>
    </lineage>
</organism>
<evidence type="ECO:0000256" key="1">
    <source>
        <dbReference type="ARBA" id="ARBA00010790"/>
    </source>
</evidence>
<dbReference type="AlphaFoldDB" id="A0A8S9Y7U2"/>
<sequence>MTIIFGLGTATYGYNMECHGVIPGCSLTQRLVCDQEGEWLCIDKVLFIGARRLDLPHMSHSPKKTSLEFPYKRHPRSSPLKKLGPYVKHNKSDLAKKETIKIKPIDRNPVKTGGANSSKWKESSTNKQHRKLSNIQTKNSHLDALLGNSTKQSEILSNLLELLRLPTPKTLHMYSGTRDYPNERDVPKDAEWRDLILHRSEKPRLMRLESLKNAIRKPNYIPQDKAVTVGTGKSFKKWNSRLLSTKFPGCESHEFASDEYWACAARHLTTNLHHQVGTCKMGPASDPDAVVDPRLRVYGIRNLRVVDGSVMPVIPASHTNAVVVMIGEKAADLIKEDWKNHSKKSGFGFIFLRIFLLCTFYTVIDLLQEISTGAPVNLQSGASTHTPATSGSSGAGAIAPIISGYSRKINFLLGAALYPSLFQSGHGILHGEPAAIQTNFGWVIMGTSPSTGESSTTEHVTGLICGLTLDESLQRFWQAEEVKPVQHVDPPHEIV</sequence>
<accession>A0A8S9Y7U2</accession>
<dbReference type="SUPFAM" id="SSF51905">
    <property type="entry name" value="FAD/NAD(P)-binding domain"/>
    <property type="match status" value="1"/>
</dbReference>
<dbReference type="OrthoDB" id="269227at2759"/>
<dbReference type="GO" id="GO:0016614">
    <property type="term" value="F:oxidoreductase activity, acting on CH-OH group of donors"/>
    <property type="evidence" value="ECO:0007669"/>
    <property type="project" value="InterPro"/>
</dbReference>
<dbReference type="Pfam" id="PF05199">
    <property type="entry name" value="GMC_oxred_C"/>
    <property type="match status" value="1"/>
</dbReference>
<comment type="caution">
    <text evidence="4">The sequence shown here is derived from an EMBL/GenBank/DDBJ whole genome shotgun (WGS) entry which is preliminary data.</text>
</comment>
<dbReference type="Gene3D" id="3.50.50.60">
    <property type="entry name" value="FAD/NAD(P)-binding domain"/>
    <property type="match status" value="1"/>
</dbReference>
<proteinExistence type="inferred from homology"/>
<feature type="region of interest" description="Disordered" evidence="2">
    <location>
        <begin position="106"/>
        <end position="131"/>
    </location>
</feature>
<evidence type="ECO:0000256" key="2">
    <source>
        <dbReference type="SAM" id="MobiDB-lite"/>
    </source>
</evidence>
<dbReference type="Proteomes" id="UP000466442">
    <property type="component" value="Linkage Group LG1"/>
</dbReference>
<dbReference type="SUPFAM" id="SSF54373">
    <property type="entry name" value="FAD-linked reductases, C-terminal domain"/>
    <property type="match status" value="1"/>
</dbReference>
<dbReference type="PANTHER" id="PTHR11552:SF216">
    <property type="entry name" value="GLUCOSE-METHANOL-CHOLINE OXIDOREDUCTASE N-TERMINAL DOMAIN-CONTAINING PROTEIN"/>
    <property type="match status" value="1"/>
</dbReference>
<dbReference type="InterPro" id="IPR012132">
    <property type="entry name" value="GMC_OxRdtase"/>
</dbReference>
<evidence type="ECO:0000259" key="3">
    <source>
        <dbReference type="Pfam" id="PF05199"/>
    </source>
</evidence>
<keyword evidence="5" id="KW-1185">Reference proteome</keyword>
<comment type="similarity">
    <text evidence="1">Belongs to the GMC oxidoreductase family.</text>
</comment>
<feature type="domain" description="Glucose-methanol-choline oxidoreductase C-terminal" evidence="3">
    <location>
        <begin position="242"/>
        <end position="327"/>
    </location>
</feature>
<dbReference type="PANTHER" id="PTHR11552">
    <property type="entry name" value="GLUCOSE-METHANOL-CHOLINE GMC OXIDOREDUCTASE"/>
    <property type="match status" value="1"/>
</dbReference>
<dbReference type="Gene3D" id="3.30.560.10">
    <property type="entry name" value="Glucose Oxidase, domain 3"/>
    <property type="match status" value="1"/>
</dbReference>
<dbReference type="EMBL" id="WIXP02000001">
    <property type="protein sequence ID" value="KAF6217330.1"/>
    <property type="molecule type" value="Genomic_DNA"/>
</dbReference>
<reference evidence="4" key="1">
    <citation type="journal article" date="2021" name="Mol. Ecol. Resour.">
        <title>Apolygus lucorum genome provides insights into omnivorousness and mesophyll feeding.</title>
        <authorList>
            <person name="Liu Y."/>
            <person name="Liu H."/>
            <person name="Wang H."/>
            <person name="Huang T."/>
            <person name="Liu B."/>
            <person name="Yang B."/>
            <person name="Yin L."/>
            <person name="Li B."/>
            <person name="Zhang Y."/>
            <person name="Zhang S."/>
            <person name="Jiang F."/>
            <person name="Zhang X."/>
            <person name="Ren Y."/>
            <person name="Wang B."/>
            <person name="Wang S."/>
            <person name="Lu Y."/>
            <person name="Wu K."/>
            <person name="Fan W."/>
            <person name="Wang G."/>
        </authorList>
    </citation>
    <scope>NUCLEOTIDE SEQUENCE</scope>
    <source>
        <strain evidence="4">12Hb</strain>
    </source>
</reference>